<dbReference type="EMBL" id="JAEFCI010003480">
    <property type="protein sequence ID" value="KAG5461544.1"/>
    <property type="molecule type" value="Genomic_DNA"/>
</dbReference>
<name>A0A8H8DK53_9FUNG</name>
<feature type="non-terminal residue" evidence="3">
    <location>
        <position position="282"/>
    </location>
</feature>
<accession>A0A8H8DK53</accession>
<evidence type="ECO:0000313" key="3">
    <source>
        <dbReference type="EMBL" id="KAG5461544.1"/>
    </source>
</evidence>
<keyword evidence="4" id="KW-1185">Reference proteome</keyword>
<sequence length="282" mass="31910">MLLLRQPFEFLGQAWTKEDRQVRAPNICRMAKWANHVVHWVVTEIVSVKELKGRISIYERFINLASHLNELNNFNGVKEILAALQSSASVTGNPVAIGFGFGVIVAAIDSGAAAHRSSAWGKKSASKSARGRAARLEECFHVPPSPSDLEFNNPQSLFGYFRLTSNATPDSRTKFLFFLRSWSDTLPGRLLQRSRLPRHLFQEHVGWWPRELPQVSENCELHPGVAGVRALFRGRIPARLRTRVARVGLDPRENDLSRPQIQVYQQTSYALEPVSEIQDYVR</sequence>
<evidence type="ECO:0000313" key="4">
    <source>
        <dbReference type="Proteomes" id="UP000673691"/>
    </source>
</evidence>
<comment type="caution">
    <text evidence="3">The sequence shown here is derived from an EMBL/GenBank/DDBJ whole genome shotgun (WGS) entry which is preliminary data.</text>
</comment>
<evidence type="ECO:0000256" key="1">
    <source>
        <dbReference type="ARBA" id="ARBA00022658"/>
    </source>
</evidence>
<dbReference type="SMART" id="SM00147">
    <property type="entry name" value="RasGEF"/>
    <property type="match status" value="1"/>
</dbReference>
<dbReference type="Proteomes" id="UP000673691">
    <property type="component" value="Unassembled WGS sequence"/>
</dbReference>
<dbReference type="PANTHER" id="PTHR23113:SF363">
    <property type="entry name" value="PROTEIN SON OF SEVENLESS"/>
    <property type="match status" value="1"/>
</dbReference>
<dbReference type="OrthoDB" id="546434at2759"/>
<dbReference type="InterPro" id="IPR008937">
    <property type="entry name" value="Ras-like_GEF"/>
</dbReference>
<organism evidence="3 4">
    <name type="scientific">Olpidium bornovanus</name>
    <dbReference type="NCBI Taxonomy" id="278681"/>
    <lineage>
        <taxon>Eukaryota</taxon>
        <taxon>Fungi</taxon>
        <taxon>Fungi incertae sedis</taxon>
        <taxon>Olpidiomycota</taxon>
        <taxon>Olpidiomycotina</taxon>
        <taxon>Olpidiomycetes</taxon>
        <taxon>Olpidiales</taxon>
        <taxon>Olpidiaceae</taxon>
        <taxon>Olpidium</taxon>
    </lineage>
</organism>
<proteinExistence type="predicted"/>
<dbReference type="GO" id="GO:0007265">
    <property type="term" value="P:Ras protein signal transduction"/>
    <property type="evidence" value="ECO:0007669"/>
    <property type="project" value="TreeGrafter"/>
</dbReference>
<keyword evidence="1" id="KW-0344">Guanine-nucleotide releasing factor</keyword>
<reference evidence="3 4" key="1">
    <citation type="journal article" name="Sci. Rep.">
        <title>Genome-scale phylogenetic analyses confirm Olpidium as the closest living zoosporic fungus to the non-flagellated, terrestrial fungi.</title>
        <authorList>
            <person name="Chang Y."/>
            <person name="Rochon D."/>
            <person name="Sekimoto S."/>
            <person name="Wang Y."/>
            <person name="Chovatia M."/>
            <person name="Sandor L."/>
            <person name="Salamov A."/>
            <person name="Grigoriev I.V."/>
            <person name="Stajich J.E."/>
            <person name="Spatafora J.W."/>
        </authorList>
    </citation>
    <scope>NUCLEOTIDE SEQUENCE [LARGE SCALE GENOMIC DNA]</scope>
    <source>
        <strain evidence="3">S191</strain>
    </source>
</reference>
<dbReference type="GO" id="GO:0005886">
    <property type="term" value="C:plasma membrane"/>
    <property type="evidence" value="ECO:0007669"/>
    <property type="project" value="TreeGrafter"/>
</dbReference>
<dbReference type="SUPFAM" id="SSF48366">
    <property type="entry name" value="Ras GEF"/>
    <property type="match status" value="1"/>
</dbReference>
<dbReference type="PANTHER" id="PTHR23113">
    <property type="entry name" value="GUANINE NUCLEOTIDE EXCHANGE FACTOR"/>
    <property type="match status" value="1"/>
</dbReference>
<feature type="domain" description="Ras-GEF" evidence="2">
    <location>
        <begin position="1"/>
        <end position="225"/>
    </location>
</feature>
<dbReference type="Gene3D" id="1.10.840.10">
    <property type="entry name" value="Ras guanine-nucleotide exchange factors catalytic domain"/>
    <property type="match status" value="1"/>
</dbReference>
<dbReference type="Pfam" id="PF00617">
    <property type="entry name" value="RasGEF"/>
    <property type="match status" value="1"/>
</dbReference>
<evidence type="ECO:0000259" key="2">
    <source>
        <dbReference type="SMART" id="SM00147"/>
    </source>
</evidence>
<dbReference type="AlphaFoldDB" id="A0A8H8DK53"/>
<gene>
    <name evidence="3" type="ORF">BJ554DRAFT_6241</name>
</gene>
<protein>
    <recommendedName>
        <fullName evidence="2">Ras-GEF domain-containing protein</fullName>
    </recommendedName>
</protein>
<dbReference type="InterPro" id="IPR023578">
    <property type="entry name" value="Ras_GEF_dom_sf"/>
</dbReference>
<dbReference type="GO" id="GO:0005085">
    <property type="term" value="F:guanyl-nucleotide exchange factor activity"/>
    <property type="evidence" value="ECO:0007669"/>
    <property type="project" value="UniProtKB-KW"/>
</dbReference>
<dbReference type="InterPro" id="IPR001895">
    <property type="entry name" value="RASGEF_cat_dom"/>
</dbReference>
<dbReference type="InterPro" id="IPR036964">
    <property type="entry name" value="RASGEF_cat_dom_sf"/>
</dbReference>